<keyword evidence="2" id="KW-0413">Isomerase</keyword>
<dbReference type="PANTHER" id="PTHR43459">
    <property type="entry name" value="ENOYL-COA HYDRATASE"/>
    <property type="match status" value="1"/>
</dbReference>
<protein>
    <submittedName>
        <fullName evidence="2">2-(1,2-epoxy-1,2-dihydrophenyl)acetyl-CoA isomerase</fullName>
    </submittedName>
</protein>
<dbReference type="Gene3D" id="1.10.12.10">
    <property type="entry name" value="Lyase 2-enoyl-coa Hydratase, Chain A, domain 2"/>
    <property type="match status" value="1"/>
</dbReference>
<dbReference type="CDD" id="cd06558">
    <property type="entry name" value="crotonase-like"/>
    <property type="match status" value="1"/>
</dbReference>
<dbReference type="InterPro" id="IPR014748">
    <property type="entry name" value="Enoyl-CoA_hydra_C"/>
</dbReference>
<proteinExistence type="inferred from homology"/>
<dbReference type="OrthoDB" id="9777711at2"/>
<comment type="similarity">
    <text evidence="1">Belongs to the enoyl-CoA hydratase/isomerase family.</text>
</comment>
<dbReference type="PANTHER" id="PTHR43459:SF1">
    <property type="entry name" value="EG:BACN32G11.4 PROTEIN"/>
    <property type="match status" value="1"/>
</dbReference>
<dbReference type="STRING" id="198616.SAMN05216193_103160"/>
<keyword evidence="3" id="KW-1185">Reference proteome</keyword>
<organism evidence="2 3">
    <name type="scientific">Pseudomonas jinjuensis</name>
    <dbReference type="NCBI Taxonomy" id="198616"/>
    <lineage>
        <taxon>Bacteria</taxon>
        <taxon>Pseudomonadati</taxon>
        <taxon>Pseudomonadota</taxon>
        <taxon>Gammaproteobacteria</taxon>
        <taxon>Pseudomonadales</taxon>
        <taxon>Pseudomonadaceae</taxon>
        <taxon>Pseudomonas</taxon>
    </lineage>
</organism>
<reference evidence="3" key="1">
    <citation type="submission" date="2016-10" db="EMBL/GenBank/DDBJ databases">
        <authorList>
            <person name="Varghese N."/>
            <person name="Submissions S."/>
        </authorList>
    </citation>
    <scope>NUCLEOTIDE SEQUENCE [LARGE SCALE GENOMIC DNA]</scope>
    <source>
        <strain evidence="3">JCM 21621</strain>
    </source>
</reference>
<dbReference type="InterPro" id="IPR001753">
    <property type="entry name" value="Enoyl-CoA_hydra/iso"/>
</dbReference>
<dbReference type="AlphaFoldDB" id="A0A1H0BQU5"/>
<dbReference type="EMBL" id="FNIJ01000003">
    <property type="protein sequence ID" value="SDN48014.1"/>
    <property type="molecule type" value="Genomic_DNA"/>
</dbReference>
<dbReference type="RefSeq" id="WP_084311579.1">
    <property type="nucleotide sequence ID" value="NZ_FNIJ01000003.1"/>
</dbReference>
<evidence type="ECO:0000313" key="2">
    <source>
        <dbReference type="EMBL" id="SDN48014.1"/>
    </source>
</evidence>
<evidence type="ECO:0000313" key="3">
    <source>
        <dbReference type="Proteomes" id="UP000242957"/>
    </source>
</evidence>
<dbReference type="InterPro" id="IPR029045">
    <property type="entry name" value="ClpP/crotonase-like_dom_sf"/>
</dbReference>
<sequence length="265" mass="28633">MNYQSILLSREGSVAVITLNEPASANTFNPNLVSEVRHALAAVRADSSVRALLLTATGRLFCAGADLKGGGRDRSGYGEHGAKNMREHLNPMIAELHEQPVPVVIAVNGGAAGAGVGLALAGDVILAARSAYFYLPFILRLGIVPDLGASWFLQRRIGSARALALSVTGERLSAEKAERWGMIHACVDDAALHDEALRMARQLALLPAHGMLEARALFDAAERNDLRAQLDYEADRQRELLDLPSFREGVQAFLEKRDPEFAGRE</sequence>
<evidence type="ECO:0000256" key="1">
    <source>
        <dbReference type="ARBA" id="ARBA00005254"/>
    </source>
</evidence>
<dbReference type="GO" id="GO:0016853">
    <property type="term" value="F:isomerase activity"/>
    <property type="evidence" value="ECO:0007669"/>
    <property type="project" value="UniProtKB-KW"/>
</dbReference>
<dbReference type="Pfam" id="PF00378">
    <property type="entry name" value="ECH_1"/>
    <property type="match status" value="1"/>
</dbReference>
<gene>
    <name evidence="2" type="ORF">SAMN05216193_103160</name>
</gene>
<dbReference type="SUPFAM" id="SSF52096">
    <property type="entry name" value="ClpP/crotonase"/>
    <property type="match status" value="1"/>
</dbReference>
<dbReference type="Gene3D" id="3.90.226.10">
    <property type="entry name" value="2-enoyl-CoA Hydratase, Chain A, domain 1"/>
    <property type="match status" value="1"/>
</dbReference>
<name>A0A1H0BQU5_9PSED</name>
<dbReference type="Proteomes" id="UP000242957">
    <property type="component" value="Unassembled WGS sequence"/>
</dbReference>
<accession>A0A1H0BQU5</accession>